<reference evidence="1 2" key="1">
    <citation type="submission" date="2023-12" db="EMBL/GenBank/DDBJ databases">
        <title>Genome sequencing and assembly of bacterial species from a model synthetic community.</title>
        <authorList>
            <person name="Hogle S.L."/>
        </authorList>
    </citation>
    <scope>NUCLEOTIDE SEQUENCE [LARGE SCALE GENOMIC DNA]</scope>
    <source>
        <strain evidence="1 2">HAMBI_3031</strain>
    </source>
</reference>
<gene>
    <name evidence="1" type="ORF">U0035_19145</name>
</gene>
<dbReference type="RefSeq" id="WP_162817828.1">
    <property type="nucleotide sequence ID" value="NZ_CP139960.1"/>
</dbReference>
<accession>A0ABZ0W8D5</accession>
<sequence length="46" mass="5543">MMYLIIVMTIYHLLKIIFRKENWDEATPMSSATHEDNRHPAEVQLR</sequence>
<organism evidence="1 2">
    <name type="scientific">Niabella yanshanensis</name>
    <dbReference type="NCBI Taxonomy" id="577386"/>
    <lineage>
        <taxon>Bacteria</taxon>
        <taxon>Pseudomonadati</taxon>
        <taxon>Bacteroidota</taxon>
        <taxon>Chitinophagia</taxon>
        <taxon>Chitinophagales</taxon>
        <taxon>Chitinophagaceae</taxon>
        <taxon>Niabella</taxon>
    </lineage>
</organism>
<name>A0ABZ0W8D5_9BACT</name>
<evidence type="ECO:0000313" key="2">
    <source>
        <dbReference type="Proteomes" id="UP001325680"/>
    </source>
</evidence>
<proteinExistence type="predicted"/>
<protein>
    <submittedName>
        <fullName evidence="1">Uncharacterized protein</fullName>
    </submittedName>
</protein>
<evidence type="ECO:0000313" key="1">
    <source>
        <dbReference type="EMBL" id="WQD37787.1"/>
    </source>
</evidence>
<dbReference type="EMBL" id="CP139960">
    <property type="protein sequence ID" value="WQD37787.1"/>
    <property type="molecule type" value="Genomic_DNA"/>
</dbReference>
<keyword evidence="2" id="KW-1185">Reference proteome</keyword>
<dbReference type="Proteomes" id="UP001325680">
    <property type="component" value="Chromosome"/>
</dbReference>